<accession>A0A0F9LMD5</accession>
<evidence type="ECO:0000256" key="1">
    <source>
        <dbReference type="SAM" id="MobiDB-lite"/>
    </source>
</evidence>
<dbReference type="EMBL" id="LAZR01012106">
    <property type="protein sequence ID" value="KKM40601.1"/>
    <property type="molecule type" value="Genomic_DNA"/>
</dbReference>
<gene>
    <name evidence="2" type="ORF">LCGC14_1563710</name>
</gene>
<name>A0A0F9LMD5_9ZZZZ</name>
<sequence>MLRFLVAMFMALIARPGRLSIESPTYGVRAHRRGTPSGRMTSARSYRRVNRR</sequence>
<reference evidence="2" key="1">
    <citation type="journal article" date="2015" name="Nature">
        <title>Complex archaea that bridge the gap between prokaryotes and eukaryotes.</title>
        <authorList>
            <person name="Spang A."/>
            <person name="Saw J.H."/>
            <person name="Jorgensen S.L."/>
            <person name="Zaremba-Niedzwiedzka K."/>
            <person name="Martijn J."/>
            <person name="Lind A.E."/>
            <person name="van Eijk R."/>
            <person name="Schleper C."/>
            <person name="Guy L."/>
            <person name="Ettema T.J."/>
        </authorList>
    </citation>
    <scope>NUCLEOTIDE SEQUENCE</scope>
</reference>
<protein>
    <submittedName>
        <fullName evidence="2">Uncharacterized protein</fullName>
    </submittedName>
</protein>
<evidence type="ECO:0000313" key="2">
    <source>
        <dbReference type="EMBL" id="KKM40601.1"/>
    </source>
</evidence>
<proteinExistence type="predicted"/>
<comment type="caution">
    <text evidence="2">The sequence shown here is derived from an EMBL/GenBank/DDBJ whole genome shotgun (WGS) entry which is preliminary data.</text>
</comment>
<dbReference type="AlphaFoldDB" id="A0A0F9LMD5"/>
<organism evidence="2">
    <name type="scientific">marine sediment metagenome</name>
    <dbReference type="NCBI Taxonomy" id="412755"/>
    <lineage>
        <taxon>unclassified sequences</taxon>
        <taxon>metagenomes</taxon>
        <taxon>ecological metagenomes</taxon>
    </lineage>
</organism>
<feature type="region of interest" description="Disordered" evidence="1">
    <location>
        <begin position="28"/>
        <end position="52"/>
    </location>
</feature>